<evidence type="ECO:0000256" key="1">
    <source>
        <dbReference type="SAM" id="MobiDB-lite"/>
    </source>
</evidence>
<sequence>MPESRIPKQVLRWKPAGRKRGRPRRSWQEWRICGTTEKHGDTASEDVERCNTRFMETTQVWRKRLILQELILLILLQNLKQ</sequence>
<name>A0A8K0DHX4_IGNLU</name>
<dbReference type="AlphaFoldDB" id="A0A8K0DHX4"/>
<comment type="caution">
    <text evidence="2">The sequence shown here is derived from an EMBL/GenBank/DDBJ whole genome shotgun (WGS) entry which is preliminary data.</text>
</comment>
<feature type="region of interest" description="Disordered" evidence="1">
    <location>
        <begin position="1"/>
        <end position="25"/>
    </location>
</feature>
<dbReference type="EMBL" id="VTPC01001964">
    <property type="protein sequence ID" value="KAF2900865.1"/>
    <property type="molecule type" value="Genomic_DNA"/>
</dbReference>
<proteinExistence type="predicted"/>
<dbReference type="Proteomes" id="UP000801492">
    <property type="component" value="Unassembled WGS sequence"/>
</dbReference>
<feature type="compositionally biased region" description="Basic residues" evidence="1">
    <location>
        <begin position="15"/>
        <end position="25"/>
    </location>
</feature>
<gene>
    <name evidence="2" type="ORF">ILUMI_05324</name>
</gene>
<evidence type="ECO:0000313" key="3">
    <source>
        <dbReference type="Proteomes" id="UP000801492"/>
    </source>
</evidence>
<keyword evidence="3" id="KW-1185">Reference proteome</keyword>
<reference evidence="2" key="1">
    <citation type="submission" date="2019-08" db="EMBL/GenBank/DDBJ databases">
        <title>The genome of the North American firefly Photinus pyralis.</title>
        <authorList>
            <consortium name="Photinus pyralis genome working group"/>
            <person name="Fallon T.R."/>
            <person name="Sander Lower S.E."/>
            <person name="Weng J.-K."/>
        </authorList>
    </citation>
    <scope>NUCLEOTIDE SEQUENCE</scope>
    <source>
        <strain evidence="2">TRF0915ILg1</strain>
        <tissue evidence="2">Whole body</tissue>
    </source>
</reference>
<evidence type="ECO:0000313" key="2">
    <source>
        <dbReference type="EMBL" id="KAF2900865.1"/>
    </source>
</evidence>
<accession>A0A8K0DHX4</accession>
<protein>
    <submittedName>
        <fullName evidence="2">Uncharacterized protein</fullName>
    </submittedName>
</protein>
<organism evidence="2 3">
    <name type="scientific">Ignelater luminosus</name>
    <name type="common">Cucubano</name>
    <name type="synonym">Pyrophorus luminosus</name>
    <dbReference type="NCBI Taxonomy" id="2038154"/>
    <lineage>
        <taxon>Eukaryota</taxon>
        <taxon>Metazoa</taxon>
        <taxon>Ecdysozoa</taxon>
        <taxon>Arthropoda</taxon>
        <taxon>Hexapoda</taxon>
        <taxon>Insecta</taxon>
        <taxon>Pterygota</taxon>
        <taxon>Neoptera</taxon>
        <taxon>Endopterygota</taxon>
        <taxon>Coleoptera</taxon>
        <taxon>Polyphaga</taxon>
        <taxon>Elateriformia</taxon>
        <taxon>Elateroidea</taxon>
        <taxon>Elateridae</taxon>
        <taxon>Agrypninae</taxon>
        <taxon>Pyrophorini</taxon>
        <taxon>Ignelater</taxon>
    </lineage>
</organism>